<feature type="signal peptide" evidence="1">
    <location>
        <begin position="1"/>
        <end position="29"/>
    </location>
</feature>
<sequence length="159" mass="17082">MTQFHAKRRCRAWTVALMLAVAPAAQAQAAPEPLQQLDFPVLARGESGQFRVQVPAHAGGEGVSAYSVHATIPGADHDTGYRFFAVDCPAGFKQNVHTGDRGVVCYLSGGVPHPPFTMTVSVRNIAAADGETRQEDGLRSVTLYGEVTRAPWFLYGVMP</sequence>
<gene>
    <name evidence="2" type="ORF">E5352_06425</name>
</gene>
<dbReference type="Proteomes" id="UP000306631">
    <property type="component" value="Unassembled WGS sequence"/>
</dbReference>
<dbReference type="RefSeq" id="WP_051008626.1">
    <property type="nucleotide sequence ID" value="NZ_SRYW01000004.1"/>
</dbReference>
<organism evidence="2 3">
    <name type="scientific">Stenotrophomonas maltophilia</name>
    <name type="common">Pseudomonas maltophilia</name>
    <name type="synonym">Xanthomonas maltophilia</name>
    <dbReference type="NCBI Taxonomy" id="40324"/>
    <lineage>
        <taxon>Bacteria</taxon>
        <taxon>Pseudomonadati</taxon>
        <taxon>Pseudomonadota</taxon>
        <taxon>Gammaproteobacteria</taxon>
        <taxon>Lysobacterales</taxon>
        <taxon>Lysobacteraceae</taxon>
        <taxon>Stenotrophomonas</taxon>
        <taxon>Stenotrophomonas maltophilia group</taxon>
    </lineage>
</organism>
<evidence type="ECO:0000313" key="2">
    <source>
        <dbReference type="EMBL" id="TGY35348.1"/>
    </source>
</evidence>
<dbReference type="EMBL" id="SRYW01000004">
    <property type="protein sequence ID" value="TGY35348.1"/>
    <property type="molecule type" value="Genomic_DNA"/>
</dbReference>
<keyword evidence="1" id="KW-0732">Signal</keyword>
<feature type="chain" id="PRO_5020787171" evidence="1">
    <location>
        <begin position="30"/>
        <end position="159"/>
    </location>
</feature>
<comment type="caution">
    <text evidence="2">The sequence shown here is derived from an EMBL/GenBank/DDBJ whole genome shotgun (WGS) entry which is preliminary data.</text>
</comment>
<accession>A0A4S2D1K3</accession>
<dbReference type="AlphaFoldDB" id="A0A4S2D1K3"/>
<reference evidence="2 3" key="1">
    <citation type="submission" date="2019-04" db="EMBL/GenBank/DDBJ databases">
        <title>Microbes associate with the intestines of laboratory mice.</title>
        <authorList>
            <person name="Navarre W."/>
            <person name="Wong E."/>
            <person name="Huang K."/>
            <person name="Tropini C."/>
            <person name="Ng K."/>
            <person name="Yu B."/>
        </authorList>
    </citation>
    <scope>NUCLEOTIDE SEQUENCE [LARGE SCALE GENOMIC DNA]</scope>
    <source>
        <strain evidence="2 3">NM62_B4-13</strain>
    </source>
</reference>
<evidence type="ECO:0000256" key="1">
    <source>
        <dbReference type="SAM" id="SignalP"/>
    </source>
</evidence>
<name>A0A4S2D1K3_STEMA</name>
<proteinExistence type="predicted"/>
<evidence type="ECO:0000313" key="3">
    <source>
        <dbReference type="Proteomes" id="UP000306631"/>
    </source>
</evidence>
<dbReference type="OrthoDB" id="6043324at2"/>
<protein>
    <submittedName>
        <fullName evidence="2">Uncharacterized protein</fullName>
    </submittedName>
</protein>